<accession>A0A562WJF0</accession>
<proteinExistence type="predicted"/>
<sequence>MWFPGCGWITRMSPSLPRFGDDSVRMWVTAVPAVGPDEVNIVLGVDILGGVDEQLAGALFNYGHEGEEGVFYLLPGDLWARAEVVGDRLVVRLVTSAQRVTEAVRHLDEEFRRIVTGLASEELPDGRVTVLRREIVIDPAALADQVGLLPGPGHRAALSPEGDPCGDRLRPVLAIDHEGPATLERLVAALGDDEASVMVVGAD</sequence>
<protein>
    <submittedName>
        <fullName evidence="1">Uncharacterized protein</fullName>
    </submittedName>
</protein>
<dbReference type="Proteomes" id="UP000319728">
    <property type="component" value="Unassembled WGS sequence"/>
</dbReference>
<evidence type="ECO:0000313" key="1">
    <source>
        <dbReference type="EMBL" id="TWJ30429.1"/>
    </source>
</evidence>
<evidence type="ECO:0000313" key="2">
    <source>
        <dbReference type="Proteomes" id="UP000319728"/>
    </source>
</evidence>
<gene>
    <name evidence="1" type="ORF">JD81_03968</name>
</gene>
<keyword evidence="2" id="KW-1185">Reference proteome</keyword>
<dbReference type="AlphaFoldDB" id="A0A562WJF0"/>
<name>A0A562WJF0_9ACTN</name>
<organism evidence="1 2">
    <name type="scientific">Micromonospora sagamiensis</name>
    <dbReference type="NCBI Taxonomy" id="47875"/>
    <lineage>
        <taxon>Bacteria</taxon>
        <taxon>Bacillati</taxon>
        <taxon>Actinomycetota</taxon>
        <taxon>Actinomycetes</taxon>
        <taxon>Micromonosporales</taxon>
        <taxon>Micromonosporaceae</taxon>
        <taxon>Micromonospora</taxon>
    </lineage>
</organism>
<reference evidence="1 2" key="1">
    <citation type="submission" date="2019-07" db="EMBL/GenBank/DDBJ databases">
        <title>R&amp;d 2014.</title>
        <authorList>
            <person name="Klenk H.-P."/>
        </authorList>
    </citation>
    <scope>NUCLEOTIDE SEQUENCE [LARGE SCALE GENOMIC DNA]</scope>
    <source>
        <strain evidence="1 2">DSM 43912</strain>
    </source>
</reference>
<comment type="caution">
    <text evidence="1">The sequence shown here is derived from an EMBL/GenBank/DDBJ whole genome shotgun (WGS) entry which is preliminary data.</text>
</comment>
<dbReference type="EMBL" id="VLLP01000001">
    <property type="protein sequence ID" value="TWJ30429.1"/>
    <property type="molecule type" value="Genomic_DNA"/>
</dbReference>